<sequence length="117" mass="13626">MFPGSQETKEDTREEKRDKNENLSKNIPRWANNTRKVKQAQKIVREGRQNEIANKAEKSRFLIFRHPVPMRSKIETRTKLNPKFWSRTFLRSSHPSLANSTHLSQVCKGGDPGQQPN</sequence>
<name>A0AAV4VB57_9ARAC</name>
<evidence type="ECO:0000313" key="3">
    <source>
        <dbReference type="Proteomes" id="UP001054837"/>
    </source>
</evidence>
<accession>A0AAV4VB57</accession>
<keyword evidence="3" id="KW-1185">Reference proteome</keyword>
<evidence type="ECO:0000256" key="1">
    <source>
        <dbReference type="SAM" id="MobiDB-lite"/>
    </source>
</evidence>
<reference evidence="2 3" key="1">
    <citation type="submission" date="2021-06" db="EMBL/GenBank/DDBJ databases">
        <title>Caerostris darwini draft genome.</title>
        <authorList>
            <person name="Kono N."/>
            <person name="Arakawa K."/>
        </authorList>
    </citation>
    <scope>NUCLEOTIDE SEQUENCE [LARGE SCALE GENOMIC DNA]</scope>
</reference>
<dbReference type="EMBL" id="BPLQ01012655">
    <property type="protein sequence ID" value="GIY66889.1"/>
    <property type="molecule type" value="Genomic_DNA"/>
</dbReference>
<dbReference type="AlphaFoldDB" id="A0AAV4VB57"/>
<dbReference type="Proteomes" id="UP001054837">
    <property type="component" value="Unassembled WGS sequence"/>
</dbReference>
<feature type="compositionally biased region" description="Basic and acidic residues" evidence="1">
    <location>
        <begin position="7"/>
        <end position="22"/>
    </location>
</feature>
<comment type="caution">
    <text evidence="2">The sequence shown here is derived from an EMBL/GenBank/DDBJ whole genome shotgun (WGS) entry which is preliminary data.</text>
</comment>
<feature type="region of interest" description="Disordered" evidence="1">
    <location>
        <begin position="1"/>
        <end position="40"/>
    </location>
</feature>
<protein>
    <submittedName>
        <fullName evidence="2">Uncharacterized protein</fullName>
    </submittedName>
</protein>
<proteinExistence type="predicted"/>
<organism evidence="2 3">
    <name type="scientific">Caerostris darwini</name>
    <dbReference type="NCBI Taxonomy" id="1538125"/>
    <lineage>
        <taxon>Eukaryota</taxon>
        <taxon>Metazoa</taxon>
        <taxon>Ecdysozoa</taxon>
        <taxon>Arthropoda</taxon>
        <taxon>Chelicerata</taxon>
        <taxon>Arachnida</taxon>
        <taxon>Araneae</taxon>
        <taxon>Araneomorphae</taxon>
        <taxon>Entelegynae</taxon>
        <taxon>Araneoidea</taxon>
        <taxon>Araneidae</taxon>
        <taxon>Caerostris</taxon>
    </lineage>
</organism>
<evidence type="ECO:0000313" key="2">
    <source>
        <dbReference type="EMBL" id="GIY66889.1"/>
    </source>
</evidence>
<feature type="region of interest" description="Disordered" evidence="1">
    <location>
        <begin position="96"/>
        <end position="117"/>
    </location>
</feature>
<gene>
    <name evidence="2" type="ORF">CDAR_488741</name>
</gene>